<name>A0A9D3YYQ1_DREPO</name>
<dbReference type="SUPFAM" id="SSF52266">
    <property type="entry name" value="SGNH hydrolase"/>
    <property type="match status" value="1"/>
</dbReference>
<gene>
    <name evidence="1" type="ORF">DPMN_067879</name>
</gene>
<proteinExistence type="predicted"/>
<evidence type="ECO:0000313" key="1">
    <source>
        <dbReference type="EMBL" id="KAH3708429.1"/>
    </source>
</evidence>
<dbReference type="Proteomes" id="UP000828390">
    <property type="component" value="Unassembled WGS sequence"/>
</dbReference>
<organism evidence="1 2">
    <name type="scientific">Dreissena polymorpha</name>
    <name type="common">Zebra mussel</name>
    <name type="synonym">Mytilus polymorpha</name>
    <dbReference type="NCBI Taxonomy" id="45954"/>
    <lineage>
        <taxon>Eukaryota</taxon>
        <taxon>Metazoa</taxon>
        <taxon>Spiralia</taxon>
        <taxon>Lophotrochozoa</taxon>
        <taxon>Mollusca</taxon>
        <taxon>Bivalvia</taxon>
        <taxon>Autobranchia</taxon>
        <taxon>Heteroconchia</taxon>
        <taxon>Euheterodonta</taxon>
        <taxon>Imparidentia</taxon>
        <taxon>Neoheterodontei</taxon>
        <taxon>Myida</taxon>
        <taxon>Dreissenoidea</taxon>
        <taxon>Dreissenidae</taxon>
        <taxon>Dreissena</taxon>
    </lineage>
</organism>
<dbReference type="AlphaFoldDB" id="A0A9D3YYQ1"/>
<comment type="caution">
    <text evidence="1">The sequence shown here is derived from an EMBL/GenBank/DDBJ whole genome shotgun (WGS) entry which is preliminary data.</text>
</comment>
<keyword evidence="2" id="KW-1185">Reference proteome</keyword>
<evidence type="ECO:0000313" key="2">
    <source>
        <dbReference type="Proteomes" id="UP000828390"/>
    </source>
</evidence>
<dbReference type="InterPro" id="IPR036514">
    <property type="entry name" value="SGNH_hydro_sf"/>
</dbReference>
<dbReference type="EMBL" id="JAIWYP010000014">
    <property type="protein sequence ID" value="KAH3708429.1"/>
    <property type="molecule type" value="Genomic_DNA"/>
</dbReference>
<reference evidence="1" key="1">
    <citation type="journal article" date="2019" name="bioRxiv">
        <title>The Genome of the Zebra Mussel, Dreissena polymorpha: A Resource for Invasive Species Research.</title>
        <authorList>
            <person name="McCartney M.A."/>
            <person name="Auch B."/>
            <person name="Kono T."/>
            <person name="Mallez S."/>
            <person name="Zhang Y."/>
            <person name="Obille A."/>
            <person name="Becker A."/>
            <person name="Abrahante J.E."/>
            <person name="Garbe J."/>
            <person name="Badalamenti J.P."/>
            <person name="Herman A."/>
            <person name="Mangelson H."/>
            <person name="Liachko I."/>
            <person name="Sullivan S."/>
            <person name="Sone E.D."/>
            <person name="Koren S."/>
            <person name="Silverstein K.A.T."/>
            <person name="Beckman K.B."/>
            <person name="Gohl D.M."/>
        </authorList>
    </citation>
    <scope>NUCLEOTIDE SEQUENCE</scope>
    <source>
        <strain evidence="1">Duluth1</strain>
        <tissue evidence="1">Whole animal</tissue>
    </source>
</reference>
<accession>A0A9D3YYQ1</accession>
<dbReference type="Gene3D" id="3.40.50.1110">
    <property type="entry name" value="SGNH hydrolase"/>
    <property type="match status" value="1"/>
</dbReference>
<protein>
    <submittedName>
        <fullName evidence="1">Uncharacterized protein</fullName>
    </submittedName>
</protein>
<reference evidence="1" key="2">
    <citation type="submission" date="2020-11" db="EMBL/GenBank/DDBJ databases">
        <authorList>
            <person name="McCartney M.A."/>
            <person name="Auch B."/>
            <person name="Kono T."/>
            <person name="Mallez S."/>
            <person name="Becker A."/>
            <person name="Gohl D.M."/>
            <person name="Silverstein K.A.T."/>
            <person name="Koren S."/>
            <person name="Bechman K.B."/>
            <person name="Herman A."/>
            <person name="Abrahante J.E."/>
            <person name="Garbe J."/>
        </authorList>
    </citation>
    <scope>NUCLEOTIDE SEQUENCE</scope>
    <source>
        <strain evidence="1">Duluth1</strain>
        <tissue evidence="1">Whole animal</tissue>
    </source>
</reference>
<sequence>MEGRNQRIFVAILGHSFIRRLHESFRHHSLPANYNLRECEVIHMGLGGLCVCEKTQRHISIDKFKQRFDNFLKIHKPQVVVLQLGEHDIDCGIGIQSRIETLTVASTLEEIGVLHLKDYNVKQVILCELFTRAQPRNVSVEEYEAKQRHTNSILKTLLESHLSITF</sequence>